<dbReference type="EMBL" id="AWXE01000003">
    <property type="protein sequence ID" value="ERL46937.1"/>
    <property type="molecule type" value="Genomic_DNA"/>
</dbReference>
<evidence type="ECO:0000313" key="3">
    <source>
        <dbReference type="Proteomes" id="UP000016762"/>
    </source>
</evidence>
<keyword evidence="3" id="KW-1185">Reference proteome</keyword>
<evidence type="ECO:0000256" key="1">
    <source>
        <dbReference type="SAM" id="Phobius"/>
    </source>
</evidence>
<dbReference type="AlphaFoldDB" id="U2XP75"/>
<dbReference type="RefSeq" id="WP_021776890.1">
    <property type="nucleotide sequence ID" value="NZ_AWXE01000003.1"/>
</dbReference>
<sequence>MKPLLLTIALLFSTPAWAGLDENWFWLFVFIYSPFIFIAVYLLYSLVREVFDTEYRKELQKKRNLVRFKKLVKNKSRPEALLLLLEIVNKYFGEKKSEEKPLEDKQE</sequence>
<evidence type="ECO:0000313" key="2">
    <source>
        <dbReference type="EMBL" id="ERL46937.1"/>
    </source>
</evidence>
<name>U2XP75_9PROT</name>
<keyword evidence="1" id="KW-1133">Transmembrane helix</keyword>
<keyword evidence="2" id="KW-0808">Transferase</keyword>
<dbReference type="GO" id="GO:0016740">
    <property type="term" value="F:transferase activity"/>
    <property type="evidence" value="ECO:0007669"/>
    <property type="project" value="UniProtKB-KW"/>
</dbReference>
<proteinExistence type="predicted"/>
<feature type="transmembrane region" description="Helical" evidence="1">
    <location>
        <begin position="28"/>
        <end position="47"/>
    </location>
</feature>
<organism evidence="2 3">
    <name type="scientific">Candidatus Micropelagius thuwalensis</name>
    <dbReference type="NCBI Taxonomy" id="1397666"/>
    <lineage>
        <taxon>Bacteria</taxon>
        <taxon>Pseudomonadati</taxon>
        <taxon>Pseudomonadota</taxon>
        <taxon>Alphaproteobacteria</taxon>
        <taxon>PS1 clade</taxon>
        <taxon>Candidatus Micropelagius</taxon>
    </lineage>
</organism>
<accession>U2XP75</accession>
<protein>
    <submittedName>
        <fullName evidence="2">Putative arginyl-tRNA--protein transferase</fullName>
    </submittedName>
</protein>
<reference evidence="2 3" key="1">
    <citation type="journal article" date="2014" name="FEMS Microbiol. Ecol.">
        <title>Genomic differentiation among two strains of the PS1 clade isolated from geographically separated marine habitats.</title>
        <authorList>
            <person name="Jimenez-Infante F."/>
            <person name="Ngugi D.K."/>
            <person name="Alam I."/>
            <person name="Rashid M."/>
            <person name="Baalawi W."/>
            <person name="Kamau A.A."/>
            <person name="Bajic V.B."/>
            <person name="Stingl U."/>
        </authorList>
    </citation>
    <scope>NUCLEOTIDE SEQUENCE [LARGE SCALE GENOMIC DNA]</scope>
    <source>
        <strain evidence="2 3">RS24</strain>
    </source>
</reference>
<gene>
    <name evidence="2" type="primary">ate</name>
    <name evidence="2" type="ORF">RS24_00858</name>
</gene>
<keyword evidence="1" id="KW-0812">Transmembrane</keyword>
<comment type="caution">
    <text evidence="2">The sequence shown here is derived from an EMBL/GenBank/DDBJ whole genome shotgun (WGS) entry which is preliminary data.</text>
</comment>
<keyword evidence="1" id="KW-0472">Membrane</keyword>
<dbReference type="Proteomes" id="UP000016762">
    <property type="component" value="Unassembled WGS sequence"/>
</dbReference>
<dbReference type="STRING" id="1397666.RS24_00858"/>